<reference evidence="1" key="1">
    <citation type="journal article" date="2020" name="Stud. Mycol.">
        <title>101 Dothideomycetes genomes: a test case for predicting lifestyles and emergence of pathogens.</title>
        <authorList>
            <person name="Haridas S."/>
            <person name="Albert R."/>
            <person name="Binder M."/>
            <person name="Bloem J."/>
            <person name="Labutti K."/>
            <person name="Salamov A."/>
            <person name="Andreopoulos B."/>
            <person name="Baker S."/>
            <person name="Barry K."/>
            <person name="Bills G."/>
            <person name="Bluhm B."/>
            <person name="Cannon C."/>
            <person name="Castanera R."/>
            <person name="Culley D."/>
            <person name="Daum C."/>
            <person name="Ezra D."/>
            <person name="Gonzalez J."/>
            <person name="Henrissat B."/>
            <person name="Kuo A."/>
            <person name="Liang C."/>
            <person name="Lipzen A."/>
            <person name="Lutzoni F."/>
            <person name="Magnuson J."/>
            <person name="Mondo S."/>
            <person name="Nolan M."/>
            <person name="Ohm R."/>
            <person name="Pangilinan J."/>
            <person name="Park H.-J."/>
            <person name="Ramirez L."/>
            <person name="Alfaro M."/>
            <person name="Sun H."/>
            <person name="Tritt A."/>
            <person name="Yoshinaga Y."/>
            <person name="Zwiers L.-H."/>
            <person name="Turgeon B."/>
            <person name="Goodwin S."/>
            <person name="Spatafora J."/>
            <person name="Crous P."/>
            <person name="Grigoriev I."/>
        </authorList>
    </citation>
    <scope>NUCLEOTIDE SEQUENCE</scope>
    <source>
        <strain evidence="1">ATCC 16933</strain>
    </source>
</reference>
<evidence type="ECO:0000313" key="1">
    <source>
        <dbReference type="EMBL" id="KAF2458937.1"/>
    </source>
</evidence>
<organism evidence="1 2">
    <name type="scientific">Lineolata rhizophorae</name>
    <dbReference type="NCBI Taxonomy" id="578093"/>
    <lineage>
        <taxon>Eukaryota</taxon>
        <taxon>Fungi</taxon>
        <taxon>Dikarya</taxon>
        <taxon>Ascomycota</taxon>
        <taxon>Pezizomycotina</taxon>
        <taxon>Dothideomycetes</taxon>
        <taxon>Dothideomycetes incertae sedis</taxon>
        <taxon>Lineolatales</taxon>
        <taxon>Lineolataceae</taxon>
        <taxon>Lineolata</taxon>
    </lineage>
</organism>
<accession>A0A6A6P557</accession>
<gene>
    <name evidence="1" type="ORF">BDY21DRAFT_197440</name>
</gene>
<dbReference type="AlphaFoldDB" id="A0A6A6P557"/>
<evidence type="ECO:0000313" key="2">
    <source>
        <dbReference type="Proteomes" id="UP000799766"/>
    </source>
</evidence>
<protein>
    <submittedName>
        <fullName evidence="1">Uncharacterized protein</fullName>
    </submittedName>
</protein>
<dbReference type="EMBL" id="MU001676">
    <property type="protein sequence ID" value="KAF2458937.1"/>
    <property type="molecule type" value="Genomic_DNA"/>
</dbReference>
<sequence length="165" mass="17774">MSRRRPLTLRHRRSLGEYSRGKRLESRVSGHQCGLGQLDGWPLLDSSDALAGGGRFGCNTLNRPTAVVPRLHDSVQTSNAQPTLLGILTRYIPQVRPCSTHHCPGPTCQSQRGNSTPPFSHSLVLADGEQLTMPSLGGATTSSPLRALHSLTSLGIAPRKQILPL</sequence>
<name>A0A6A6P557_9PEZI</name>
<dbReference type="Proteomes" id="UP000799766">
    <property type="component" value="Unassembled WGS sequence"/>
</dbReference>
<proteinExistence type="predicted"/>
<keyword evidence="2" id="KW-1185">Reference proteome</keyword>